<dbReference type="EMBL" id="KB202954">
    <property type="protein sequence ID" value="ESO86914.1"/>
    <property type="molecule type" value="Genomic_DNA"/>
</dbReference>
<dbReference type="CTD" id="20249759"/>
<dbReference type="Pfam" id="PF17771">
    <property type="entry name" value="ADAMTS_CR_2"/>
    <property type="match status" value="1"/>
</dbReference>
<dbReference type="KEGG" id="lgi:LOTGIDRAFT_235128"/>
<accession>V4BDR4</accession>
<evidence type="ECO:0000256" key="3">
    <source>
        <dbReference type="ARBA" id="ARBA00022801"/>
    </source>
</evidence>
<keyword evidence="6" id="KW-1015">Disulfide bond</keyword>
<dbReference type="GO" id="GO:0004222">
    <property type="term" value="F:metalloendopeptidase activity"/>
    <property type="evidence" value="ECO:0007669"/>
    <property type="project" value="InterPro"/>
</dbReference>
<feature type="active site" evidence="8">
    <location>
        <position position="319"/>
    </location>
</feature>
<keyword evidence="4 8" id="KW-0862">Zinc</keyword>
<evidence type="ECO:0000256" key="1">
    <source>
        <dbReference type="ARBA" id="ARBA00022670"/>
    </source>
</evidence>
<name>V4BDR4_LOTGI</name>
<gene>
    <name evidence="10" type="ORF">LOTGIDRAFT_235128</name>
</gene>
<keyword evidence="1" id="KW-0645">Protease</keyword>
<evidence type="ECO:0000256" key="5">
    <source>
        <dbReference type="ARBA" id="ARBA00023049"/>
    </source>
</evidence>
<evidence type="ECO:0000256" key="6">
    <source>
        <dbReference type="ARBA" id="ARBA00023157"/>
    </source>
</evidence>
<evidence type="ECO:0000313" key="10">
    <source>
        <dbReference type="EMBL" id="ESO86914.1"/>
    </source>
</evidence>
<dbReference type="RefSeq" id="XP_009062315.1">
    <property type="nucleotide sequence ID" value="XM_009064067.1"/>
</dbReference>
<feature type="domain" description="Peptidase M12B" evidence="9">
    <location>
        <begin position="152"/>
        <end position="375"/>
    </location>
</feature>
<protein>
    <recommendedName>
        <fullName evidence="9">Peptidase M12B domain-containing protein</fullName>
    </recommendedName>
</protein>
<dbReference type="Gene3D" id="3.40.1620.60">
    <property type="match status" value="1"/>
</dbReference>
<proteinExistence type="predicted"/>
<dbReference type="PROSITE" id="PS50215">
    <property type="entry name" value="ADAM_MEPRO"/>
    <property type="match status" value="1"/>
</dbReference>
<keyword evidence="5" id="KW-0482">Metalloprotease</keyword>
<dbReference type="HOGENOM" id="CLU_429137_0_0_1"/>
<dbReference type="InterPro" id="IPR024079">
    <property type="entry name" value="MetalloPept_cat_dom_sf"/>
</dbReference>
<dbReference type="Pfam" id="PF01421">
    <property type="entry name" value="Reprolysin"/>
    <property type="match status" value="1"/>
</dbReference>
<dbReference type="Gene3D" id="3.40.390.10">
    <property type="entry name" value="Collagenase (Catalytic Domain)"/>
    <property type="match status" value="1"/>
</dbReference>
<dbReference type="AlphaFoldDB" id="V4BDR4"/>
<dbReference type="OMA" id="CRAMFCR"/>
<dbReference type="GO" id="GO:0006509">
    <property type="term" value="P:membrane protein ectodomain proteolysis"/>
    <property type="evidence" value="ECO:0007669"/>
    <property type="project" value="TreeGrafter"/>
</dbReference>
<keyword evidence="3" id="KW-0378">Hydrolase</keyword>
<keyword evidence="7" id="KW-0325">Glycoprotein</keyword>
<evidence type="ECO:0000256" key="8">
    <source>
        <dbReference type="PROSITE-ProRule" id="PRU00276"/>
    </source>
</evidence>
<dbReference type="GeneID" id="20249759"/>
<dbReference type="GO" id="GO:0046872">
    <property type="term" value="F:metal ion binding"/>
    <property type="evidence" value="ECO:0007669"/>
    <property type="project" value="UniProtKB-KW"/>
</dbReference>
<dbReference type="Proteomes" id="UP000030746">
    <property type="component" value="Unassembled WGS sequence"/>
</dbReference>
<keyword evidence="11" id="KW-1185">Reference proteome</keyword>
<comment type="caution">
    <text evidence="8">Lacks conserved residue(s) required for the propagation of feature annotation.</text>
</comment>
<sequence length="638" mass="72690">MLEDNNLGHPRINVRREQFKKNIGHFRLKILGGKRVSFQCKLYIYQRKGHANYHTGTSYFSIQCHEGDIKPHYIIKGSVYKGNIKYNLDTVEKQVEDLTDSLRRETTLYKLVRDTEQYTDHQSDYQRLHARTTRYLIQKVKRRRKRSSLKEIFLDVLVVTDYAIYKEWMVRENDINNKTKDNIRRYFSHIINGVSARYKSMASTIKINIRLVGIIIADSSETAPWTERHKEKVESRYEVDADIVLEALKHWVINSTDIPPHDHVMLFTGYDLFGNDNGFRFNYTTGLAYIGTMCQGDGRSVSIVEDHGGFQSVGTATHEIGHSLGADHDGTNNTCSSKNRYIMAGQSFNETSNNAFNPWTFSRCSIKYFTDYINSIGDSIKQRQCLLNKIEVDVTLPDVIDDQPGQEFTPDQQCTNIYGNTSYLCRGTSFGLGESICKAMFCRNPHTTRKCVLHSAAEGTSCGDRKWCHQGHCVYSKLAPSRQAGCIFGDQAGVIFEGKTCDMLLKESPGYCYIQSFWDRCCQSCYSLQTGVKGCEFGDKVLHCKKANCGQNVSNGTLYDIDCCGTCSYKEHQATTVSSIETTAATVSTNKACEDTTFYNRTCSNYLQLNGKLECYKRQVYEKCCQSCSKMRARNDGM</sequence>
<keyword evidence="2 8" id="KW-0479">Metal-binding</keyword>
<evidence type="ECO:0000256" key="2">
    <source>
        <dbReference type="ARBA" id="ARBA00022723"/>
    </source>
</evidence>
<dbReference type="InterPro" id="IPR041645">
    <property type="entry name" value="ADAMTS_CR_2"/>
</dbReference>
<reference evidence="10 11" key="1">
    <citation type="journal article" date="2013" name="Nature">
        <title>Insights into bilaterian evolution from three spiralian genomes.</title>
        <authorList>
            <person name="Simakov O."/>
            <person name="Marletaz F."/>
            <person name="Cho S.J."/>
            <person name="Edsinger-Gonzales E."/>
            <person name="Havlak P."/>
            <person name="Hellsten U."/>
            <person name="Kuo D.H."/>
            <person name="Larsson T."/>
            <person name="Lv J."/>
            <person name="Arendt D."/>
            <person name="Savage R."/>
            <person name="Osoegawa K."/>
            <person name="de Jong P."/>
            <person name="Grimwood J."/>
            <person name="Chapman J.A."/>
            <person name="Shapiro H."/>
            <person name="Aerts A."/>
            <person name="Otillar R.P."/>
            <person name="Terry A.Y."/>
            <person name="Boore J.L."/>
            <person name="Grigoriev I.V."/>
            <person name="Lindberg D.R."/>
            <person name="Seaver E.C."/>
            <person name="Weisblat D.A."/>
            <person name="Putnam N.H."/>
            <person name="Rokhsar D.S."/>
        </authorList>
    </citation>
    <scope>NUCLEOTIDE SEQUENCE [LARGE SCALE GENOMIC DNA]</scope>
</reference>
<evidence type="ECO:0000256" key="7">
    <source>
        <dbReference type="ARBA" id="ARBA00023180"/>
    </source>
</evidence>
<dbReference type="SUPFAM" id="SSF55486">
    <property type="entry name" value="Metalloproteases ('zincins'), catalytic domain"/>
    <property type="match status" value="1"/>
</dbReference>
<feature type="binding site" evidence="8">
    <location>
        <position position="318"/>
    </location>
    <ligand>
        <name>Zn(2+)</name>
        <dbReference type="ChEBI" id="CHEBI:29105"/>
        <note>catalytic</note>
    </ligand>
</feature>
<evidence type="ECO:0000313" key="11">
    <source>
        <dbReference type="Proteomes" id="UP000030746"/>
    </source>
</evidence>
<organism evidence="10 11">
    <name type="scientific">Lottia gigantea</name>
    <name type="common">Giant owl limpet</name>
    <dbReference type="NCBI Taxonomy" id="225164"/>
    <lineage>
        <taxon>Eukaryota</taxon>
        <taxon>Metazoa</taxon>
        <taxon>Spiralia</taxon>
        <taxon>Lophotrochozoa</taxon>
        <taxon>Mollusca</taxon>
        <taxon>Gastropoda</taxon>
        <taxon>Patellogastropoda</taxon>
        <taxon>Lottioidea</taxon>
        <taxon>Lottiidae</taxon>
        <taxon>Lottia</taxon>
    </lineage>
</organism>
<evidence type="ECO:0000256" key="4">
    <source>
        <dbReference type="ARBA" id="ARBA00022833"/>
    </source>
</evidence>
<evidence type="ECO:0000259" key="9">
    <source>
        <dbReference type="PROSITE" id="PS50215"/>
    </source>
</evidence>
<dbReference type="InterPro" id="IPR001590">
    <property type="entry name" value="Peptidase_M12B"/>
</dbReference>
<dbReference type="PANTHER" id="PTHR11905:SF159">
    <property type="entry name" value="ADAM METALLOPROTEASE"/>
    <property type="match status" value="1"/>
</dbReference>
<feature type="binding site" evidence="8">
    <location>
        <position position="328"/>
    </location>
    <ligand>
        <name>Zn(2+)</name>
        <dbReference type="ChEBI" id="CHEBI:29105"/>
        <note>catalytic</note>
    </ligand>
</feature>
<feature type="binding site" evidence="8">
    <location>
        <position position="322"/>
    </location>
    <ligand>
        <name>Zn(2+)</name>
        <dbReference type="ChEBI" id="CHEBI:29105"/>
        <note>catalytic</note>
    </ligand>
</feature>
<dbReference type="PANTHER" id="PTHR11905">
    <property type="entry name" value="ADAM A DISINTEGRIN AND METALLOPROTEASE DOMAIN"/>
    <property type="match status" value="1"/>
</dbReference>
<dbReference type="OrthoDB" id="6134861at2759"/>